<keyword evidence="3" id="KW-1015">Disulfide bond</keyword>
<sequence length="275" mass="29999">MLSLTLGPLAISVGQALIALAFLVALVVGKLTARRREVAIGDALINLALVGVVTARIAFVGHYFSSYGLDPLAWLDIRDGGFEIIAGLLAMGVYGGYLAWRSAALRRPLFVATFAGLLTWGLSGGALSLIENQASRPPQATLYTLNDEATDLARLQQETGNRPMVVNLWATWCPPCRKEMPLLEEMQKKHTDVLFVLVNQGETRPTIHDFLNHMQLDLEHVLLDRQGEIGQQAGSAALPTTLFYDASGKLVDSHLGELSRATLRRALKRFDLPAE</sequence>
<evidence type="ECO:0000313" key="7">
    <source>
        <dbReference type="EMBL" id="SHM38355.1"/>
    </source>
</evidence>
<dbReference type="GO" id="GO:0016853">
    <property type="term" value="F:isomerase activity"/>
    <property type="evidence" value="ECO:0007669"/>
    <property type="project" value="UniProtKB-KW"/>
</dbReference>
<dbReference type="PROSITE" id="PS00194">
    <property type="entry name" value="THIOREDOXIN_1"/>
    <property type="match status" value="1"/>
</dbReference>
<accession>A0A1M7ICE9</accession>
<dbReference type="SUPFAM" id="SSF52833">
    <property type="entry name" value="Thioredoxin-like"/>
    <property type="match status" value="1"/>
</dbReference>
<dbReference type="InterPro" id="IPR001640">
    <property type="entry name" value="Lgt"/>
</dbReference>
<evidence type="ECO:0000313" key="8">
    <source>
        <dbReference type="Proteomes" id="UP000190911"/>
    </source>
</evidence>
<feature type="transmembrane region" description="Helical" evidence="5">
    <location>
        <begin position="6"/>
        <end position="31"/>
    </location>
</feature>
<keyword evidence="7" id="KW-0413">Isomerase</keyword>
<dbReference type="STRING" id="29571.SAMN05878437_2679"/>
<dbReference type="InterPro" id="IPR036249">
    <property type="entry name" value="Thioredoxin-like_sf"/>
</dbReference>
<dbReference type="GO" id="GO:0005886">
    <property type="term" value="C:plasma membrane"/>
    <property type="evidence" value="ECO:0007669"/>
    <property type="project" value="InterPro"/>
</dbReference>
<dbReference type="GO" id="GO:0042158">
    <property type="term" value="P:lipoprotein biosynthetic process"/>
    <property type="evidence" value="ECO:0007669"/>
    <property type="project" value="InterPro"/>
</dbReference>
<feature type="transmembrane region" description="Helical" evidence="5">
    <location>
        <begin position="84"/>
        <end position="100"/>
    </location>
</feature>
<dbReference type="GO" id="GO:0017004">
    <property type="term" value="P:cytochrome complex assembly"/>
    <property type="evidence" value="ECO:0007669"/>
    <property type="project" value="UniProtKB-KW"/>
</dbReference>
<dbReference type="PROSITE" id="PS51352">
    <property type="entry name" value="THIOREDOXIN_2"/>
    <property type="match status" value="1"/>
</dbReference>
<feature type="transmembrane region" description="Helical" evidence="5">
    <location>
        <begin position="109"/>
        <end position="130"/>
    </location>
</feature>
<evidence type="ECO:0000256" key="4">
    <source>
        <dbReference type="ARBA" id="ARBA00023284"/>
    </source>
</evidence>
<dbReference type="GO" id="GO:0015036">
    <property type="term" value="F:disulfide oxidoreductase activity"/>
    <property type="evidence" value="ECO:0007669"/>
    <property type="project" value="UniProtKB-ARBA"/>
</dbReference>
<dbReference type="InterPro" id="IPR013740">
    <property type="entry name" value="Redoxin"/>
</dbReference>
<evidence type="ECO:0000256" key="1">
    <source>
        <dbReference type="ARBA" id="ARBA00004196"/>
    </source>
</evidence>
<dbReference type="Pfam" id="PF01790">
    <property type="entry name" value="LGT"/>
    <property type="match status" value="1"/>
</dbReference>
<evidence type="ECO:0000259" key="6">
    <source>
        <dbReference type="PROSITE" id="PS51352"/>
    </source>
</evidence>
<dbReference type="Pfam" id="PF08534">
    <property type="entry name" value="Redoxin"/>
    <property type="match status" value="1"/>
</dbReference>
<proteinExistence type="predicted"/>
<dbReference type="GO" id="GO:0008961">
    <property type="term" value="F:phosphatidylglycerol-prolipoprotein diacylglyceryl transferase activity"/>
    <property type="evidence" value="ECO:0007669"/>
    <property type="project" value="InterPro"/>
</dbReference>
<gene>
    <name evidence="7" type="ORF">SAMN05878437_2679</name>
</gene>
<dbReference type="Gene3D" id="3.40.30.10">
    <property type="entry name" value="Glutaredoxin"/>
    <property type="match status" value="1"/>
</dbReference>
<dbReference type="InterPro" id="IPR050553">
    <property type="entry name" value="Thioredoxin_ResA/DsbE_sf"/>
</dbReference>
<dbReference type="InParanoid" id="A0A1M7ICE9"/>
<feature type="domain" description="Thioredoxin" evidence="6">
    <location>
        <begin position="131"/>
        <end position="272"/>
    </location>
</feature>
<keyword evidence="8" id="KW-1185">Reference proteome</keyword>
<dbReference type="OrthoDB" id="9799347at2"/>
<dbReference type="InterPro" id="IPR013766">
    <property type="entry name" value="Thioredoxin_domain"/>
</dbReference>
<keyword evidence="5" id="KW-0812">Transmembrane</keyword>
<reference evidence="7 8" key="1">
    <citation type="submission" date="2016-11" db="EMBL/GenBank/DDBJ databases">
        <authorList>
            <person name="Jaros S."/>
            <person name="Januszkiewicz K."/>
            <person name="Wedrychowicz H."/>
        </authorList>
    </citation>
    <scope>NUCLEOTIDE SEQUENCE [LARGE SCALE GENOMIC DNA]</scope>
    <source>
        <strain evidence="7 8">ACAM 12</strain>
    </source>
</reference>
<keyword evidence="5" id="KW-1133">Transmembrane helix</keyword>
<dbReference type="EMBL" id="LT670847">
    <property type="protein sequence ID" value="SHM38355.1"/>
    <property type="molecule type" value="Genomic_DNA"/>
</dbReference>
<dbReference type="RefSeq" id="WP_079554376.1">
    <property type="nucleotide sequence ID" value="NZ_LT670847.1"/>
</dbReference>
<dbReference type="Proteomes" id="UP000190911">
    <property type="component" value="Chromosome I"/>
</dbReference>
<dbReference type="PANTHER" id="PTHR42852">
    <property type="entry name" value="THIOL:DISULFIDE INTERCHANGE PROTEIN DSBE"/>
    <property type="match status" value="1"/>
</dbReference>
<keyword evidence="2" id="KW-0201">Cytochrome c-type biogenesis</keyword>
<name>A0A1M7ICE9_9GAMM</name>
<feature type="transmembrane region" description="Helical" evidence="5">
    <location>
        <begin position="43"/>
        <end position="64"/>
    </location>
</feature>
<evidence type="ECO:0000256" key="2">
    <source>
        <dbReference type="ARBA" id="ARBA00022748"/>
    </source>
</evidence>
<evidence type="ECO:0000256" key="5">
    <source>
        <dbReference type="SAM" id="Phobius"/>
    </source>
</evidence>
<dbReference type="CDD" id="cd02966">
    <property type="entry name" value="TlpA_like_family"/>
    <property type="match status" value="1"/>
</dbReference>
<evidence type="ECO:0000256" key="3">
    <source>
        <dbReference type="ARBA" id="ARBA00023157"/>
    </source>
</evidence>
<protein>
    <submittedName>
        <fullName evidence="7">Thiol-disulfide isomerase or thioredoxin</fullName>
    </submittedName>
</protein>
<keyword evidence="4" id="KW-0676">Redox-active center</keyword>
<comment type="subcellular location">
    <subcellularLocation>
        <location evidence="1">Cell envelope</location>
    </subcellularLocation>
</comment>
<dbReference type="GO" id="GO:0030313">
    <property type="term" value="C:cell envelope"/>
    <property type="evidence" value="ECO:0007669"/>
    <property type="project" value="UniProtKB-SubCell"/>
</dbReference>
<dbReference type="PANTHER" id="PTHR42852:SF6">
    <property type="entry name" value="THIOL:DISULFIDE INTERCHANGE PROTEIN DSBE"/>
    <property type="match status" value="1"/>
</dbReference>
<dbReference type="InterPro" id="IPR017937">
    <property type="entry name" value="Thioredoxin_CS"/>
</dbReference>
<keyword evidence="5" id="KW-0472">Membrane</keyword>
<organism evidence="7 8">
    <name type="scientific">Vreelandella subglaciescola</name>
    <dbReference type="NCBI Taxonomy" id="29571"/>
    <lineage>
        <taxon>Bacteria</taxon>
        <taxon>Pseudomonadati</taxon>
        <taxon>Pseudomonadota</taxon>
        <taxon>Gammaproteobacteria</taxon>
        <taxon>Oceanospirillales</taxon>
        <taxon>Halomonadaceae</taxon>
        <taxon>Vreelandella</taxon>
    </lineage>
</organism>
<dbReference type="AlphaFoldDB" id="A0A1M7ICE9"/>